<dbReference type="GO" id="GO:0031519">
    <property type="term" value="C:PcG protein complex"/>
    <property type="evidence" value="ECO:0007669"/>
    <property type="project" value="InterPro"/>
</dbReference>
<dbReference type="PROSITE" id="PS50280">
    <property type="entry name" value="SET"/>
    <property type="match status" value="1"/>
</dbReference>
<dbReference type="InterPro" id="IPR013087">
    <property type="entry name" value="Znf_C2H2_type"/>
</dbReference>
<dbReference type="GO" id="GO:0046976">
    <property type="term" value="F:histone H3K27 methyltransferase activity"/>
    <property type="evidence" value="ECO:0007669"/>
    <property type="project" value="TreeGrafter"/>
</dbReference>
<feature type="compositionally biased region" description="Basic and acidic residues" evidence="6">
    <location>
        <begin position="1633"/>
        <end position="1643"/>
    </location>
</feature>
<evidence type="ECO:0000259" key="8">
    <source>
        <dbReference type="PROSITE" id="PS50280"/>
    </source>
</evidence>
<keyword evidence="10" id="KW-1185">Reference proteome</keyword>
<comment type="subcellular location">
    <subcellularLocation>
        <location evidence="1">Nucleus</location>
    </subcellularLocation>
</comment>
<sequence length="1656" mass="185090">MGWLKKAVKHLGCAILREPFHVLTITLLSLLLPLSFLLLARLSSYKYLLAIRPDPVQQTPSSFITSLFLSVNPAILYLVVSIVSVSTLIHGLTGKITPLGGDSTGAIYRPGMYTAWIILCTLQVCVGLGIEGGIAAGMFDGSGFDIQRSLLSRVIFFLGLHETLIHWSRIVVKPVVDDAIFGAARDEKWEQRVIIALSHGTLWWWRLRNEVESLAFSAEAKIVLSMDLGVADLVGWWLYYLTVTIGTVRLVKGLIWVGVILLCKRVRRRNSTETLELDGSDKKEELVVKGKQDRMFSMEDLGQVYPICSEYGAYQDNTENKELNFFRDLRQQQQPPPQQQQSPPKALDDFLGYCFPAPAQPEQEIRKLKNIVEHGKEMQYTTALSSSLQLLHNYESGIKKLNANQPGSAGNETRFGSRKKLSAEEIIRVAGSMFIQLADQRYDDFSMLMHPSGYALSGLSEEEKRDVELTQLLLAAAEKVGYQQFDRASRLLSRGERVASERSNPLQRVVYHFAEALRSRIDKATGGFPPTEMKGKPKCGTHGLSRHLAHLSVHQKVPFNQIMQLTAIQAIIENVGSARKIHLIDLEIRSGVQWTALMQALADRQRRLDRLKITAVGWRGIQKIEETGKRLEAFAKSMNLPFTFKPVQLSCMSEIKEGLFETAADETVVVVANMILRTMLSRPACLQNLIGVIKNINPSLMIVGEVEANHNSPTFVNRFIEALFFYGAYFDCIETCLEQSTEHGTITEAIFSEGIENMVAMEGTDRVARNVKIDVWRAFFSRFRMVEVGFSESSLYQASLIPKLFPYGGSCTLEKNGECLIVGWEGTPLHSLSAWKFSRERPWRSCKPDGEPSNNGIGNLTCKMNQLKKQIHAERVVSIKDKVERNRRKLLADVSKLRLATSRTFIGQHGVSKTISFRIGAPLCKHSGFAQGSGDKDLISGHEVVIATSTKLPFVEKIPPYTTWIFLDKNQRMAEDQSVVGRRRIYYDQHGSEALVCSDSEEDIEPEEGNHEFSEGEDRILWMVFQEHGLAEEVLNIVSQFIGVGTSEIQERCRMLVEKYSNDQNVKDSINSVSERGISLEKSLGAALDSFDNLFCRRCLLFDCRLHGCSQTLINPSEKQPHWSEHEDDRKPCSDQCSLQLRVVNDLPESSANTPLHRTETATSVEAKKTASASDAEDPSREDLIIDERCISEKEINVISEAICNLEPASGALKLDISAMVIHNQEDMRKRKVSQCTDIALDDLSKFPDDMPDFSKKQKRLLHLDVAAEGISSPDCGSTAKNANDQIEFQMTTKKTTNVSFENAYSGTEENIGFGSKDAFEAPEPKLSSSVERQVEGVLKMSEWKPIEKELYLKGVEIFGKNSCLIARNLLSGLKTCIEVFSYMHESGAMMPLRSVAPRSFIEDSGKSDIDCAICQQDHVYFVGGEEHGNLNILGSLLFIHHFGKELLVEKISPVSSIHLVDASQCVENNALVCIMDLAVRNIVGAQKVAKTASEDATVQRANAEVDNARALLLDVNVTRMFVGIVGSGEPPKRGDCQCGNMRLLLRQQQRILLAKSDVAGWGAFLKFVLDAYRKGDKLKFANHSSNPNCYAKVMLVAGDHRVGIFANEHIEASEELFYDYRYGPDQTPAWARKPEGSKRDDSTISQGRAKKHQSH</sequence>
<dbReference type="PROSITE" id="PS51576">
    <property type="entry name" value="SAM_MT43_EZ"/>
    <property type="match status" value="1"/>
</dbReference>
<dbReference type="InterPro" id="IPR046341">
    <property type="entry name" value="SET_dom_sf"/>
</dbReference>
<feature type="region of interest" description="SAW" evidence="5">
    <location>
        <begin position="760"/>
        <end position="836"/>
    </location>
</feature>
<dbReference type="InterPro" id="IPR005202">
    <property type="entry name" value="TF_GRAS"/>
</dbReference>
<dbReference type="InterPro" id="IPR025778">
    <property type="entry name" value="Hist-Lys_N-MeTrfase_plant"/>
</dbReference>
<evidence type="ECO:0000256" key="4">
    <source>
        <dbReference type="ARBA" id="ARBA00023242"/>
    </source>
</evidence>
<dbReference type="PROSITE" id="PS50985">
    <property type="entry name" value="GRAS"/>
    <property type="match status" value="1"/>
</dbReference>
<dbReference type="Pfam" id="PF25996">
    <property type="entry name" value="HTH_CLF_N"/>
    <property type="match status" value="1"/>
</dbReference>
<dbReference type="EMBL" id="JADGMS010000014">
    <property type="protein sequence ID" value="KAF9669257.1"/>
    <property type="molecule type" value="Genomic_DNA"/>
</dbReference>
<evidence type="ECO:0000256" key="1">
    <source>
        <dbReference type="ARBA" id="ARBA00004123"/>
    </source>
</evidence>
<feature type="region of interest" description="VHIID" evidence="5">
    <location>
        <begin position="550"/>
        <end position="615"/>
    </location>
</feature>
<comment type="similarity">
    <text evidence="5">Belongs to the GRAS family.</text>
</comment>
<reference evidence="9 10" key="1">
    <citation type="submission" date="2020-10" db="EMBL/GenBank/DDBJ databases">
        <title>Plant Genome Project.</title>
        <authorList>
            <person name="Zhang R.-G."/>
        </authorList>
    </citation>
    <scope>NUCLEOTIDE SEQUENCE [LARGE SCALE GENOMIC DNA]</scope>
    <source>
        <strain evidence="9">FAFU-HL-1</strain>
        <tissue evidence="9">Leaf</tissue>
    </source>
</reference>
<dbReference type="OrthoDB" id="6141102at2759"/>
<dbReference type="PROSITE" id="PS00028">
    <property type="entry name" value="ZINC_FINGER_C2H2_1"/>
    <property type="match status" value="1"/>
</dbReference>
<keyword evidence="4" id="KW-0539">Nucleus</keyword>
<dbReference type="GO" id="GO:0003682">
    <property type="term" value="F:chromatin binding"/>
    <property type="evidence" value="ECO:0007669"/>
    <property type="project" value="TreeGrafter"/>
</dbReference>
<dbReference type="Gene3D" id="2.170.270.10">
    <property type="entry name" value="SET domain"/>
    <property type="match status" value="1"/>
</dbReference>
<feature type="transmembrane region" description="Helical" evidence="7">
    <location>
        <begin position="63"/>
        <end position="93"/>
    </location>
</feature>
<evidence type="ECO:0000313" key="9">
    <source>
        <dbReference type="EMBL" id="KAF9669257.1"/>
    </source>
</evidence>
<comment type="caution">
    <text evidence="5">Lacks conserved residue(s) required for the propagation of feature annotation.</text>
</comment>
<evidence type="ECO:0000313" key="10">
    <source>
        <dbReference type="Proteomes" id="UP000657918"/>
    </source>
</evidence>
<dbReference type="SMART" id="SM00317">
    <property type="entry name" value="SET"/>
    <property type="match status" value="1"/>
</dbReference>
<dbReference type="InterPro" id="IPR001005">
    <property type="entry name" value="SANT/Myb"/>
</dbReference>
<evidence type="ECO:0000256" key="6">
    <source>
        <dbReference type="SAM" id="MobiDB-lite"/>
    </source>
</evidence>
<feature type="region of interest" description="Disordered" evidence="6">
    <location>
        <begin position="1628"/>
        <end position="1656"/>
    </location>
</feature>
<evidence type="ECO:0000256" key="2">
    <source>
        <dbReference type="ARBA" id="ARBA00023015"/>
    </source>
</evidence>
<accession>A0A835JDM1</accession>
<keyword evidence="7" id="KW-0472">Membrane</keyword>
<keyword evidence="2" id="KW-0805">Transcription regulation</keyword>
<evidence type="ECO:0000256" key="5">
    <source>
        <dbReference type="PROSITE-ProRule" id="PRU01191"/>
    </source>
</evidence>
<feature type="transmembrane region" description="Helical" evidence="7">
    <location>
        <begin position="113"/>
        <end position="138"/>
    </location>
</feature>
<gene>
    <name evidence="9" type="ORF">SADUNF_Sadunf14G0089000</name>
</gene>
<feature type="region of interest" description="Leucine repeat II (LRII)" evidence="5">
    <location>
        <begin position="626"/>
        <end position="658"/>
    </location>
</feature>
<feature type="region of interest" description="Disordered" evidence="6">
    <location>
        <begin position="1149"/>
        <end position="1180"/>
    </location>
</feature>
<dbReference type="SMART" id="SM00717">
    <property type="entry name" value="SANT"/>
    <property type="match status" value="1"/>
</dbReference>
<dbReference type="Proteomes" id="UP000657918">
    <property type="component" value="Unassembled WGS sequence"/>
</dbReference>
<keyword evidence="7" id="KW-1133">Transmembrane helix</keyword>
<protein>
    <recommendedName>
        <fullName evidence="8">SET domain-containing protein</fullName>
    </recommendedName>
</protein>
<dbReference type="Pfam" id="PF00856">
    <property type="entry name" value="SET"/>
    <property type="match status" value="1"/>
</dbReference>
<dbReference type="PANTHER" id="PTHR45747:SF14">
    <property type="entry name" value="HISTONE-LYSINE N-METHYLTRANSFERASE EZA1"/>
    <property type="match status" value="1"/>
</dbReference>
<proteinExistence type="inferred from homology"/>
<feature type="domain" description="SET" evidence="8">
    <location>
        <begin position="1323"/>
        <end position="1622"/>
    </location>
</feature>
<dbReference type="InterPro" id="IPR001214">
    <property type="entry name" value="SET_dom"/>
</dbReference>
<keyword evidence="7" id="KW-0812">Transmembrane</keyword>
<evidence type="ECO:0000256" key="7">
    <source>
        <dbReference type="SAM" id="Phobius"/>
    </source>
</evidence>
<keyword evidence="3" id="KW-0804">Transcription</keyword>
<comment type="caution">
    <text evidence="9">The sequence shown here is derived from an EMBL/GenBank/DDBJ whole genome shotgun (WGS) entry which is preliminary data.</text>
</comment>
<dbReference type="Pfam" id="PF03514">
    <property type="entry name" value="GRAS"/>
    <property type="match status" value="1"/>
</dbReference>
<dbReference type="InterPro" id="IPR058609">
    <property type="entry name" value="HTH_CLF-like"/>
</dbReference>
<dbReference type="InterPro" id="IPR045318">
    <property type="entry name" value="EZH1/2-like"/>
</dbReference>
<dbReference type="PANTHER" id="PTHR45747">
    <property type="entry name" value="HISTONE-LYSINE N-METHYLTRANSFERASE E(Z)"/>
    <property type="match status" value="1"/>
</dbReference>
<dbReference type="SUPFAM" id="SSF82199">
    <property type="entry name" value="SET domain"/>
    <property type="match status" value="1"/>
</dbReference>
<evidence type="ECO:0000256" key="3">
    <source>
        <dbReference type="ARBA" id="ARBA00023163"/>
    </source>
</evidence>
<dbReference type="GO" id="GO:0031507">
    <property type="term" value="P:heterochromatin formation"/>
    <property type="evidence" value="ECO:0007669"/>
    <property type="project" value="TreeGrafter"/>
</dbReference>
<organism evidence="9 10">
    <name type="scientific">Salix dunnii</name>
    <dbReference type="NCBI Taxonomy" id="1413687"/>
    <lineage>
        <taxon>Eukaryota</taxon>
        <taxon>Viridiplantae</taxon>
        <taxon>Streptophyta</taxon>
        <taxon>Embryophyta</taxon>
        <taxon>Tracheophyta</taxon>
        <taxon>Spermatophyta</taxon>
        <taxon>Magnoliopsida</taxon>
        <taxon>eudicotyledons</taxon>
        <taxon>Gunneridae</taxon>
        <taxon>Pentapetalae</taxon>
        <taxon>rosids</taxon>
        <taxon>fabids</taxon>
        <taxon>Malpighiales</taxon>
        <taxon>Salicaceae</taxon>
        <taxon>Saliceae</taxon>
        <taxon>Salix</taxon>
    </lineage>
</organism>
<name>A0A835JDM1_9ROSI</name>
<feature type="transmembrane region" description="Helical" evidence="7">
    <location>
        <begin position="20"/>
        <end position="42"/>
    </location>
</feature>
<feature type="compositionally biased region" description="Polar residues" evidence="6">
    <location>
        <begin position="1149"/>
        <end position="1164"/>
    </location>
</feature>